<gene>
    <name evidence="2" type="ORF">PCOR1329_LOCUS63142</name>
</gene>
<keyword evidence="3" id="KW-1185">Reference proteome</keyword>
<comment type="caution">
    <text evidence="2">The sequence shown here is derived from an EMBL/GenBank/DDBJ whole genome shotgun (WGS) entry which is preliminary data.</text>
</comment>
<feature type="region of interest" description="Disordered" evidence="1">
    <location>
        <begin position="159"/>
        <end position="185"/>
    </location>
</feature>
<evidence type="ECO:0000313" key="3">
    <source>
        <dbReference type="Proteomes" id="UP001189429"/>
    </source>
</evidence>
<sequence>MLDGCRAYDFLESSRWGSLLRASDVLEAAASLGSGGAAGLGAGAGFPKSAPHLPPLREARGGEVPAAAGAERDRGNLTVVALSTHVAVVEPASSLREQLLALGVPVHLAFLGVMHPSSDVPCQLMQAGSACSRAPGGWAADVRAISCTRSATCAGKTFGTSASRASCSAGWGSSTGATSAARPTPWSARTRSCSARFFAPSPDVPRHVLVYLTPTPLTLVPEGDRMWVLGQLKTLVEHGKTTVLAASRIYSLHALYQTGAHVAAVRPASLYVSDAARWSRKSAEGATFYIWCASSFCGDFIVVAMGFVGEGRLAGSRQLQRADPMVKELLDDGFASWALLATMRCVVFMPWDLQLTAFPELYALGVPLVLPTASYIAQYGLRILTKGQTTFWAVHPRFAGQLPGQPSVPFAFGPWVDIEDDGSPEMMLRAQDHFLYWLQASDYETFGHTLRFDSVPGMLQHAVFTPADELGKIGDAMRAEWTRAHRETAAVYRE</sequence>
<accession>A0ABN9W5H8</accession>
<dbReference type="EMBL" id="CAUYUJ010018004">
    <property type="protein sequence ID" value="CAK0879820.1"/>
    <property type="molecule type" value="Genomic_DNA"/>
</dbReference>
<reference evidence="2" key="1">
    <citation type="submission" date="2023-10" db="EMBL/GenBank/DDBJ databases">
        <authorList>
            <person name="Chen Y."/>
            <person name="Shah S."/>
            <person name="Dougan E. K."/>
            <person name="Thang M."/>
            <person name="Chan C."/>
        </authorList>
    </citation>
    <scope>NUCLEOTIDE SEQUENCE [LARGE SCALE GENOMIC DNA]</scope>
</reference>
<protein>
    <submittedName>
        <fullName evidence="2">Uncharacterized protein</fullName>
    </submittedName>
</protein>
<organism evidence="2 3">
    <name type="scientific">Prorocentrum cordatum</name>
    <dbReference type="NCBI Taxonomy" id="2364126"/>
    <lineage>
        <taxon>Eukaryota</taxon>
        <taxon>Sar</taxon>
        <taxon>Alveolata</taxon>
        <taxon>Dinophyceae</taxon>
        <taxon>Prorocentrales</taxon>
        <taxon>Prorocentraceae</taxon>
        <taxon>Prorocentrum</taxon>
    </lineage>
</organism>
<evidence type="ECO:0000256" key="1">
    <source>
        <dbReference type="SAM" id="MobiDB-lite"/>
    </source>
</evidence>
<evidence type="ECO:0000313" key="2">
    <source>
        <dbReference type="EMBL" id="CAK0879820.1"/>
    </source>
</evidence>
<feature type="compositionally biased region" description="Low complexity" evidence="1">
    <location>
        <begin position="165"/>
        <end position="181"/>
    </location>
</feature>
<feature type="non-terminal residue" evidence="2">
    <location>
        <position position="494"/>
    </location>
</feature>
<proteinExistence type="predicted"/>
<dbReference type="Proteomes" id="UP001189429">
    <property type="component" value="Unassembled WGS sequence"/>
</dbReference>
<name>A0ABN9W5H8_9DINO</name>